<evidence type="ECO:0000256" key="2">
    <source>
        <dbReference type="ARBA" id="ARBA00022679"/>
    </source>
</evidence>
<dbReference type="InterPro" id="IPR002123">
    <property type="entry name" value="Plipid/glycerol_acylTrfase"/>
</dbReference>
<dbReference type="AlphaFoldDB" id="A0A5C5XEN6"/>
<keyword evidence="2 5" id="KW-0808">Transferase</keyword>
<sequence>MAHDISQLDQSDLTDEKIEKKPDQQIGFRRNFLWRSMQIPLQLLCVLWFRYRAKGMEHIPSDTGALLLISHQSYLDPVLVGLPLSRPVSFLARENLFHVPIVGWILKNCFVMPINREAGGIESFRLSIKRMKQGFLVAVFPEGTRSTDGEIGTLKPGFIALARRAGVPIVPVGIVGANRAMPRGAIFIRPAKVRVYFGEPLDLERVLELSKKNQENDFLDYVHAHLQECNEIAATL</sequence>
<dbReference type="OrthoDB" id="9803035at2"/>
<dbReference type="EMBL" id="SJPG01000001">
    <property type="protein sequence ID" value="TWT61254.1"/>
    <property type="molecule type" value="Genomic_DNA"/>
</dbReference>
<name>A0A5C5XEN6_9PLAN</name>
<dbReference type="Pfam" id="PF01553">
    <property type="entry name" value="Acyltransferase"/>
    <property type="match status" value="1"/>
</dbReference>
<organism evidence="5 6">
    <name type="scientific">Rubinisphaera italica</name>
    <dbReference type="NCBI Taxonomy" id="2527969"/>
    <lineage>
        <taxon>Bacteria</taxon>
        <taxon>Pseudomonadati</taxon>
        <taxon>Planctomycetota</taxon>
        <taxon>Planctomycetia</taxon>
        <taxon>Planctomycetales</taxon>
        <taxon>Planctomycetaceae</taxon>
        <taxon>Rubinisphaera</taxon>
    </lineage>
</organism>
<dbReference type="SUPFAM" id="SSF69593">
    <property type="entry name" value="Glycerol-3-phosphate (1)-acyltransferase"/>
    <property type="match status" value="1"/>
</dbReference>
<protein>
    <submittedName>
        <fullName evidence="5">1-acyl-sn-glycerol-3-phosphate acyltransferase</fullName>
        <ecNumber evidence="5">2.3.1.-</ecNumber>
    </submittedName>
</protein>
<keyword evidence="6" id="KW-1185">Reference proteome</keyword>
<dbReference type="RefSeq" id="WP_146503271.1">
    <property type="nucleotide sequence ID" value="NZ_SJPG01000001.1"/>
</dbReference>
<dbReference type="Proteomes" id="UP000316095">
    <property type="component" value="Unassembled WGS sequence"/>
</dbReference>
<dbReference type="GO" id="GO:0006654">
    <property type="term" value="P:phosphatidic acid biosynthetic process"/>
    <property type="evidence" value="ECO:0007669"/>
    <property type="project" value="TreeGrafter"/>
</dbReference>
<evidence type="ECO:0000259" key="4">
    <source>
        <dbReference type="SMART" id="SM00563"/>
    </source>
</evidence>
<comment type="caution">
    <text evidence="5">The sequence shown here is derived from an EMBL/GenBank/DDBJ whole genome shotgun (WGS) entry which is preliminary data.</text>
</comment>
<feature type="domain" description="Phospholipid/glycerol acyltransferase" evidence="4">
    <location>
        <begin position="65"/>
        <end position="177"/>
    </location>
</feature>
<evidence type="ECO:0000256" key="1">
    <source>
        <dbReference type="ARBA" id="ARBA00005189"/>
    </source>
</evidence>
<evidence type="ECO:0000313" key="5">
    <source>
        <dbReference type="EMBL" id="TWT61254.1"/>
    </source>
</evidence>
<accession>A0A5C5XEN6</accession>
<gene>
    <name evidence="5" type="primary">plsC</name>
    <name evidence="5" type="ORF">Pan54_19890</name>
</gene>
<dbReference type="PANTHER" id="PTHR10434">
    <property type="entry name" value="1-ACYL-SN-GLYCEROL-3-PHOSPHATE ACYLTRANSFERASE"/>
    <property type="match status" value="1"/>
</dbReference>
<comment type="pathway">
    <text evidence="1">Lipid metabolism.</text>
</comment>
<dbReference type="CDD" id="cd07989">
    <property type="entry name" value="LPLAT_AGPAT-like"/>
    <property type="match status" value="1"/>
</dbReference>
<proteinExistence type="predicted"/>
<dbReference type="PANTHER" id="PTHR10434:SF11">
    <property type="entry name" value="1-ACYL-SN-GLYCEROL-3-PHOSPHATE ACYLTRANSFERASE"/>
    <property type="match status" value="1"/>
</dbReference>
<dbReference type="GO" id="GO:0003841">
    <property type="term" value="F:1-acylglycerol-3-phosphate O-acyltransferase activity"/>
    <property type="evidence" value="ECO:0007669"/>
    <property type="project" value="TreeGrafter"/>
</dbReference>
<keyword evidence="3 5" id="KW-0012">Acyltransferase</keyword>
<evidence type="ECO:0000256" key="3">
    <source>
        <dbReference type="ARBA" id="ARBA00023315"/>
    </source>
</evidence>
<evidence type="ECO:0000313" key="6">
    <source>
        <dbReference type="Proteomes" id="UP000316095"/>
    </source>
</evidence>
<reference evidence="5 6" key="1">
    <citation type="submission" date="2019-02" db="EMBL/GenBank/DDBJ databases">
        <title>Deep-cultivation of Planctomycetes and their phenomic and genomic characterization uncovers novel biology.</title>
        <authorList>
            <person name="Wiegand S."/>
            <person name="Jogler M."/>
            <person name="Boedeker C."/>
            <person name="Pinto D."/>
            <person name="Vollmers J."/>
            <person name="Rivas-Marin E."/>
            <person name="Kohn T."/>
            <person name="Peeters S.H."/>
            <person name="Heuer A."/>
            <person name="Rast P."/>
            <person name="Oberbeckmann S."/>
            <person name="Bunk B."/>
            <person name="Jeske O."/>
            <person name="Meyerdierks A."/>
            <person name="Storesund J.E."/>
            <person name="Kallscheuer N."/>
            <person name="Luecker S."/>
            <person name="Lage O.M."/>
            <person name="Pohl T."/>
            <person name="Merkel B.J."/>
            <person name="Hornburger P."/>
            <person name="Mueller R.-W."/>
            <person name="Bruemmer F."/>
            <person name="Labrenz M."/>
            <person name="Spormann A.M."/>
            <person name="Op Den Camp H."/>
            <person name="Overmann J."/>
            <person name="Amann R."/>
            <person name="Jetten M.S.M."/>
            <person name="Mascher T."/>
            <person name="Medema M.H."/>
            <person name="Devos D.P."/>
            <person name="Kaster A.-K."/>
            <person name="Ovreas L."/>
            <person name="Rohde M."/>
            <person name="Galperin M.Y."/>
            <person name="Jogler C."/>
        </authorList>
    </citation>
    <scope>NUCLEOTIDE SEQUENCE [LARGE SCALE GENOMIC DNA]</scope>
    <source>
        <strain evidence="5 6">Pan54</strain>
    </source>
</reference>
<dbReference type="SMART" id="SM00563">
    <property type="entry name" value="PlsC"/>
    <property type="match status" value="1"/>
</dbReference>
<dbReference type="EC" id="2.3.1.-" evidence="5"/>